<evidence type="ECO:0000313" key="3">
    <source>
        <dbReference type="EMBL" id="MCP2161542.1"/>
    </source>
</evidence>
<dbReference type="EMBL" id="JAMTCG010000005">
    <property type="protein sequence ID" value="MCP2161542.1"/>
    <property type="molecule type" value="Genomic_DNA"/>
</dbReference>
<keyword evidence="2" id="KW-0732">Signal</keyword>
<evidence type="ECO:0000256" key="1">
    <source>
        <dbReference type="SAM" id="MobiDB-lite"/>
    </source>
</evidence>
<proteinExistence type="predicted"/>
<feature type="signal peptide" evidence="2">
    <location>
        <begin position="1"/>
        <end position="20"/>
    </location>
</feature>
<dbReference type="RefSeq" id="WP_253655138.1">
    <property type="nucleotide sequence ID" value="NZ_BAAAOE010000001.1"/>
</dbReference>
<evidence type="ECO:0000256" key="2">
    <source>
        <dbReference type="SAM" id="SignalP"/>
    </source>
</evidence>
<comment type="caution">
    <text evidence="3">The sequence shown here is derived from an EMBL/GenBank/DDBJ whole genome shotgun (WGS) entry which is preliminary data.</text>
</comment>
<gene>
    <name evidence="3" type="ORF">LX12_002741</name>
</gene>
<organism evidence="3 4">
    <name type="scientific">Williamsia serinedens</name>
    <dbReference type="NCBI Taxonomy" id="391736"/>
    <lineage>
        <taxon>Bacteria</taxon>
        <taxon>Bacillati</taxon>
        <taxon>Actinomycetota</taxon>
        <taxon>Actinomycetes</taxon>
        <taxon>Mycobacteriales</taxon>
        <taxon>Nocardiaceae</taxon>
        <taxon>Williamsia</taxon>
    </lineage>
</organism>
<dbReference type="PROSITE" id="PS51257">
    <property type="entry name" value="PROKAR_LIPOPROTEIN"/>
    <property type="match status" value="1"/>
</dbReference>
<protein>
    <submittedName>
        <fullName evidence="3">Uncharacterized protein</fullName>
    </submittedName>
</protein>
<sequence length="537" mass="55977">MRQALTTVICAVLVIAGAAACSSQQEPRVTGDRPTASTTVAVPASVAPGDLVVAAVSWNGRGRVFARGAVQAWAAGDRAVSVTGSGGWRSQVIYGIATGDRSPIEIEVTDGTTVRADVRRWSGVDATTPLIARSTGALAPVPGGGRGLAVSVAASTSAPSAIDGRVVDMSRRTAPVVAAAGGVTVQTLLFALGPSDRTPRDPLREPFAPTSIWNTAIGADADYVDARMPARPGGDRFAPMPQNDQTSIIETPDAPLTDVRYSSAGWTGRDRCEATSRTFFRVPMPRDYVVPQSTDNEGASWLLPGNRTVLQSAPLARCSPGSPATSLDVSDPVDLHGDGVTRGLGGSGLTGMVGALRLGELRPSTAATGPRHALRVNIDTDRQLHRCPDGDCFRWPASTSDSDAERTYGSKGSAPSAMKMGALLAIPLDVDIESLGLQTVPGRQIAWTLQNYGAYVGDSAACACFAFVTEKGPSGRFADQFRDDYGYPFEQRISTGSPWTRDMQRIQQVLAVVDDNAPDDIGGGGLPAQPAPAPLAP</sequence>
<accession>A0ABT1H6Q2</accession>
<dbReference type="Proteomes" id="UP001205740">
    <property type="component" value="Unassembled WGS sequence"/>
</dbReference>
<feature type="region of interest" description="Disordered" evidence="1">
    <location>
        <begin position="515"/>
        <end position="537"/>
    </location>
</feature>
<name>A0ABT1H6Q2_9NOCA</name>
<feature type="chain" id="PRO_5047293354" evidence="2">
    <location>
        <begin position="21"/>
        <end position="537"/>
    </location>
</feature>
<keyword evidence="4" id="KW-1185">Reference proteome</keyword>
<reference evidence="3 4" key="1">
    <citation type="submission" date="2022-06" db="EMBL/GenBank/DDBJ databases">
        <title>Genomic Encyclopedia of Archaeal and Bacterial Type Strains, Phase II (KMG-II): from individual species to whole genera.</title>
        <authorList>
            <person name="Goeker M."/>
        </authorList>
    </citation>
    <scope>NUCLEOTIDE SEQUENCE [LARGE SCALE GENOMIC DNA]</scope>
    <source>
        <strain evidence="3 4">DSM 45037</strain>
    </source>
</reference>
<evidence type="ECO:0000313" key="4">
    <source>
        <dbReference type="Proteomes" id="UP001205740"/>
    </source>
</evidence>